<proteinExistence type="predicted"/>
<keyword evidence="3" id="KW-1185">Reference proteome</keyword>
<evidence type="ECO:0000256" key="1">
    <source>
        <dbReference type="SAM" id="MobiDB-lite"/>
    </source>
</evidence>
<gene>
    <name evidence="2" type="ORF">RRG08_027985</name>
</gene>
<organism evidence="2 3">
    <name type="scientific">Elysia crispata</name>
    <name type="common">lettuce slug</name>
    <dbReference type="NCBI Taxonomy" id="231223"/>
    <lineage>
        <taxon>Eukaryota</taxon>
        <taxon>Metazoa</taxon>
        <taxon>Spiralia</taxon>
        <taxon>Lophotrochozoa</taxon>
        <taxon>Mollusca</taxon>
        <taxon>Gastropoda</taxon>
        <taxon>Heterobranchia</taxon>
        <taxon>Euthyneura</taxon>
        <taxon>Panpulmonata</taxon>
        <taxon>Sacoglossa</taxon>
        <taxon>Placobranchoidea</taxon>
        <taxon>Plakobranchidae</taxon>
        <taxon>Elysia</taxon>
    </lineage>
</organism>
<evidence type="ECO:0000313" key="3">
    <source>
        <dbReference type="Proteomes" id="UP001283361"/>
    </source>
</evidence>
<dbReference type="EMBL" id="JAWDGP010000188">
    <property type="protein sequence ID" value="KAK3803063.1"/>
    <property type="molecule type" value="Genomic_DNA"/>
</dbReference>
<name>A0AAE1BB43_9GAST</name>
<feature type="region of interest" description="Disordered" evidence="1">
    <location>
        <begin position="40"/>
        <end position="95"/>
    </location>
</feature>
<feature type="compositionally biased region" description="Basic and acidic residues" evidence="1">
    <location>
        <begin position="75"/>
        <end position="95"/>
    </location>
</feature>
<reference evidence="2" key="1">
    <citation type="journal article" date="2023" name="G3 (Bethesda)">
        <title>A reference genome for the long-term kleptoplast-retaining sea slug Elysia crispata morphotype clarki.</title>
        <authorList>
            <person name="Eastman K.E."/>
            <person name="Pendleton A.L."/>
            <person name="Shaikh M.A."/>
            <person name="Suttiyut T."/>
            <person name="Ogas R."/>
            <person name="Tomko P."/>
            <person name="Gavelis G."/>
            <person name="Widhalm J.R."/>
            <person name="Wisecaver J.H."/>
        </authorList>
    </citation>
    <scope>NUCLEOTIDE SEQUENCE</scope>
    <source>
        <strain evidence="2">ECLA1</strain>
    </source>
</reference>
<sequence>MDITMASSLTLLFTGYNLQGLLILDSFVTDAQEGYFARREEKQHLGSQPVKRRGSYKRSAVSKSSTAGLGPMYRGSRDGIGKEPQHYSHDGEKTRDHLNMIDMRCINTGLRAKF</sequence>
<protein>
    <submittedName>
        <fullName evidence="2">Uncharacterized protein</fullName>
    </submittedName>
</protein>
<dbReference type="Proteomes" id="UP001283361">
    <property type="component" value="Unassembled WGS sequence"/>
</dbReference>
<evidence type="ECO:0000313" key="2">
    <source>
        <dbReference type="EMBL" id="KAK3803063.1"/>
    </source>
</evidence>
<dbReference type="AlphaFoldDB" id="A0AAE1BB43"/>
<accession>A0AAE1BB43</accession>
<comment type="caution">
    <text evidence="2">The sequence shown here is derived from an EMBL/GenBank/DDBJ whole genome shotgun (WGS) entry which is preliminary data.</text>
</comment>